<dbReference type="PANTHER" id="PTHR33646:SF6">
    <property type="entry name" value="TRANSMEMBRANE PROTEIN"/>
    <property type="match status" value="1"/>
</dbReference>
<feature type="compositionally biased region" description="Basic and acidic residues" evidence="1">
    <location>
        <begin position="167"/>
        <end position="180"/>
    </location>
</feature>
<name>A0AAQ3JUU2_9LILI</name>
<feature type="region of interest" description="Disordered" evidence="1">
    <location>
        <begin position="159"/>
        <end position="180"/>
    </location>
</feature>
<dbReference type="EMBL" id="CP136891">
    <property type="protein sequence ID" value="WOK96531.1"/>
    <property type="molecule type" value="Genomic_DNA"/>
</dbReference>
<dbReference type="InterPro" id="IPR045883">
    <property type="entry name" value="At4g13530-like"/>
</dbReference>
<organism evidence="3 4">
    <name type="scientific">Canna indica</name>
    <name type="common">Indian-shot</name>
    <dbReference type="NCBI Taxonomy" id="4628"/>
    <lineage>
        <taxon>Eukaryota</taxon>
        <taxon>Viridiplantae</taxon>
        <taxon>Streptophyta</taxon>
        <taxon>Embryophyta</taxon>
        <taxon>Tracheophyta</taxon>
        <taxon>Spermatophyta</taxon>
        <taxon>Magnoliopsida</taxon>
        <taxon>Liliopsida</taxon>
        <taxon>Zingiberales</taxon>
        <taxon>Cannaceae</taxon>
        <taxon>Canna</taxon>
    </lineage>
</organism>
<dbReference type="AlphaFoldDB" id="A0AAQ3JUU2"/>
<feature type="transmembrane region" description="Helical" evidence="2">
    <location>
        <begin position="232"/>
        <end position="249"/>
    </location>
</feature>
<keyword evidence="2" id="KW-0812">Transmembrane</keyword>
<keyword evidence="2" id="KW-0472">Membrane</keyword>
<gene>
    <name evidence="3" type="ORF">Cni_G05238</name>
</gene>
<reference evidence="3 4" key="1">
    <citation type="submission" date="2023-10" db="EMBL/GenBank/DDBJ databases">
        <title>Chromosome-scale genome assembly provides insights into flower coloration mechanisms of Canna indica.</title>
        <authorList>
            <person name="Li C."/>
        </authorList>
    </citation>
    <scope>NUCLEOTIDE SEQUENCE [LARGE SCALE GENOMIC DNA]</scope>
    <source>
        <tissue evidence="3">Flower</tissue>
    </source>
</reference>
<feature type="transmembrane region" description="Helical" evidence="2">
    <location>
        <begin position="287"/>
        <end position="310"/>
    </location>
</feature>
<evidence type="ECO:0000256" key="2">
    <source>
        <dbReference type="SAM" id="Phobius"/>
    </source>
</evidence>
<protein>
    <submittedName>
        <fullName evidence="3">Uncharacterized protein</fullName>
    </submittedName>
</protein>
<proteinExistence type="predicted"/>
<feature type="region of interest" description="Disordered" evidence="1">
    <location>
        <begin position="115"/>
        <end position="135"/>
    </location>
</feature>
<sequence>MEGHADLRDWEILLSPEVGVDLKPLQEEPEDDPEDGVIMSDYFAFDSGKQYHKIAAFDRNSSEVVLVDGPEAPKVDPDKPSWIDPESDAQFLDRSKAEVGFPGIELPRSDDLGRFWSDESSDGQRSCPGSEKNELGDTVEVDIGEITGRDNEAEEEIGLEGIQGSEMRPEKPDNEEPGECVKDDERYNSSVIIGDNNIGQQNVLSRGGEKRVIAWWKFPFELLKFSAFRVKPVWSISIAAAILGILVLGKRLYRIKHKSISIPLKLSLDEKVKFFLSLSSLNQWFHVLLFVSLAGSLVNYVALMFALLYFP</sequence>
<evidence type="ECO:0000313" key="4">
    <source>
        <dbReference type="Proteomes" id="UP001327560"/>
    </source>
</evidence>
<evidence type="ECO:0000256" key="1">
    <source>
        <dbReference type="SAM" id="MobiDB-lite"/>
    </source>
</evidence>
<keyword evidence="2" id="KW-1133">Transmembrane helix</keyword>
<keyword evidence="4" id="KW-1185">Reference proteome</keyword>
<evidence type="ECO:0000313" key="3">
    <source>
        <dbReference type="EMBL" id="WOK96531.1"/>
    </source>
</evidence>
<dbReference type="Proteomes" id="UP001327560">
    <property type="component" value="Chromosome 2"/>
</dbReference>
<dbReference type="PANTHER" id="PTHR33646">
    <property type="entry name" value="GB|AAF00631.1"/>
    <property type="match status" value="1"/>
</dbReference>
<accession>A0AAQ3JUU2</accession>